<proteinExistence type="predicted"/>
<gene>
    <name evidence="1" type="ORF">OHAE_348</name>
</gene>
<dbReference type="EMBL" id="OOFM01000005">
    <property type="protein sequence ID" value="SPL64481.1"/>
    <property type="molecule type" value="Genomic_DNA"/>
</dbReference>
<reference evidence="2" key="1">
    <citation type="submission" date="2017-12" db="EMBL/GenBank/DDBJ databases">
        <authorList>
            <person name="Diaz M."/>
        </authorList>
    </citation>
    <scope>NUCLEOTIDE SEQUENCE [LARGE SCALE GENOMIC DNA]</scope>
    <source>
        <strain evidence="2">FI11154</strain>
    </source>
</reference>
<dbReference type="AlphaFoldDB" id="A0A2P9HK06"/>
<sequence>MDGHDGCCPCCRPGGAHEVRPIKHTYLFVNTICDAIVNKLKGRSRMIYPRYSRKSKEIQSFPAD</sequence>
<name>A0A2P9HK06_9HYPH</name>
<accession>A0A2P9HK06</accession>
<dbReference type="Proteomes" id="UP000246073">
    <property type="component" value="Unassembled WGS sequence"/>
</dbReference>
<evidence type="ECO:0000313" key="2">
    <source>
        <dbReference type="Proteomes" id="UP000246073"/>
    </source>
</evidence>
<protein>
    <submittedName>
        <fullName evidence="1">Uncharacterized protein</fullName>
    </submittedName>
</protein>
<evidence type="ECO:0000313" key="1">
    <source>
        <dbReference type="EMBL" id="SPL64481.1"/>
    </source>
</evidence>
<organism evidence="1 2">
    <name type="scientific">Ochrobactrum soli</name>
    <dbReference type="NCBI Taxonomy" id="2448455"/>
    <lineage>
        <taxon>Bacteria</taxon>
        <taxon>Pseudomonadati</taxon>
        <taxon>Pseudomonadota</taxon>
        <taxon>Alphaproteobacteria</taxon>
        <taxon>Hyphomicrobiales</taxon>
        <taxon>Brucellaceae</taxon>
        <taxon>Brucella/Ochrobactrum group</taxon>
        <taxon>Ochrobactrum</taxon>
    </lineage>
</organism>